<dbReference type="STRING" id="44742.AXF13_11725"/>
<dbReference type="PANTHER" id="PTHR33055">
    <property type="entry name" value="TRANSPOSASE FOR INSERTION SEQUENCE ELEMENT IS1111A"/>
    <property type="match status" value="1"/>
</dbReference>
<gene>
    <name evidence="3" type="ORF">AXF13_11725</name>
</gene>
<dbReference type="GO" id="GO:0003677">
    <property type="term" value="F:DNA binding"/>
    <property type="evidence" value="ECO:0007669"/>
    <property type="project" value="InterPro"/>
</dbReference>
<accession>A0A109W4N6</accession>
<keyword evidence="4" id="KW-1185">Reference proteome</keyword>
<dbReference type="RefSeq" id="WP_062253472.1">
    <property type="nucleotide sequence ID" value="NZ_CP014229.1"/>
</dbReference>
<dbReference type="EMBL" id="CP014229">
    <property type="protein sequence ID" value="AMD90739.1"/>
    <property type="molecule type" value="Genomic_DNA"/>
</dbReference>
<feature type="domain" description="Transposase IS116/IS110/IS902 C-terminal" evidence="2">
    <location>
        <begin position="212"/>
        <end position="289"/>
    </location>
</feature>
<dbReference type="InterPro" id="IPR002525">
    <property type="entry name" value="Transp_IS110-like_N"/>
</dbReference>
<dbReference type="PANTHER" id="PTHR33055:SF3">
    <property type="entry name" value="PUTATIVE TRANSPOSASE FOR IS117-RELATED"/>
    <property type="match status" value="1"/>
</dbReference>
<dbReference type="KEGG" id="dfi:AXF13_11725"/>
<organism evidence="3 4">
    <name type="scientific">Desulfovibrio fairfieldensis</name>
    <dbReference type="NCBI Taxonomy" id="44742"/>
    <lineage>
        <taxon>Bacteria</taxon>
        <taxon>Pseudomonadati</taxon>
        <taxon>Thermodesulfobacteriota</taxon>
        <taxon>Desulfovibrionia</taxon>
        <taxon>Desulfovibrionales</taxon>
        <taxon>Desulfovibrionaceae</taxon>
        <taxon>Desulfovibrio</taxon>
    </lineage>
</organism>
<proteinExistence type="predicted"/>
<evidence type="ECO:0000259" key="2">
    <source>
        <dbReference type="Pfam" id="PF02371"/>
    </source>
</evidence>
<feature type="domain" description="Transposase IS110-like N-terminal" evidence="1">
    <location>
        <begin position="7"/>
        <end position="147"/>
    </location>
</feature>
<dbReference type="Proteomes" id="UP000069241">
    <property type="component" value="Chromosome"/>
</dbReference>
<evidence type="ECO:0000259" key="1">
    <source>
        <dbReference type="Pfam" id="PF01548"/>
    </source>
</evidence>
<reference evidence="4" key="1">
    <citation type="submission" date="2016-02" db="EMBL/GenBank/DDBJ databases">
        <authorList>
            <person name="Holder M.E."/>
            <person name="Ajami N.J."/>
            <person name="Petrosino J.F."/>
        </authorList>
    </citation>
    <scope>NUCLEOTIDE SEQUENCE [LARGE SCALE GENOMIC DNA]</scope>
    <source>
        <strain evidence="4">CCUG 45958</strain>
    </source>
</reference>
<dbReference type="GO" id="GO:0006313">
    <property type="term" value="P:DNA transposition"/>
    <property type="evidence" value="ECO:0007669"/>
    <property type="project" value="InterPro"/>
</dbReference>
<evidence type="ECO:0000313" key="4">
    <source>
        <dbReference type="Proteomes" id="UP000069241"/>
    </source>
</evidence>
<sequence>MKSATTIGIDLAKNSFSLYGVDDKGKTVLSRTLTRAGVVRFFANLPSCLVGMEACASSDYWARTIESLGHEVRRIHPQYVKAYLLGAKNDTNDAAAICEAVQRPNMRFVPHKSPEQIDIQCIHRTRQGYIKSRTALVNQARGLLAEYGIIIRQGISAIRNQLPLIIADEENALSGLMRRNIASLYESICFFDSQILEQDKLLKTVAKENEACQQLMQVPGIGIMTATILLTVAGVASNFKNGREFAAFLGLVPRQNSTGGKTRLLSISKRGDCYIRTLFIHGARSAITRILAGQTPKYRPNPWVIELIARRGRNKACVAMANKTARIAWSMLAQGTEYRHAA</sequence>
<dbReference type="InterPro" id="IPR047650">
    <property type="entry name" value="Transpos_IS110"/>
</dbReference>
<dbReference type="Pfam" id="PF01548">
    <property type="entry name" value="DEDD_Tnp_IS110"/>
    <property type="match status" value="1"/>
</dbReference>
<dbReference type="Pfam" id="PF02371">
    <property type="entry name" value="Transposase_20"/>
    <property type="match status" value="1"/>
</dbReference>
<dbReference type="AlphaFoldDB" id="A0A109W4N6"/>
<protein>
    <submittedName>
        <fullName evidence="3">Transposase</fullName>
    </submittedName>
</protein>
<name>A0A109W4N6_9BACT</name>
<evidence type="ECO:0000313" key="3">
    <source>
        <dbReference type="EMBL" id="AMD90739.1"/>
    </source>
</evidence>
<dbReference type="NCBIfam" id="NF033542">
    <property type="entry name" value="transpos_IS110"/>
    <property type="match status" value="1"/>
</dbReference>
<dbReference type="InterPro" id="IPR003346">
    <property type="entry name" value="Transposase_20"/>
</dbReference>
<dbReference type="GO" id="GO:0004803">
    <property type="term" value="F:transposase activity"/>
    <property type="evidence" value="ECO:0007669"/>
    <property type="project" value="InterPro"/>
</dbReference>